<reference evidence="2" key="1">
    <citation type="journal article" date="2022" name="bioRxiv">
        <title>Sequencing and chromosome-scale assembly of the giantPleurodeles waltlgenome.</title>
        <authorList>
            <person name="Brown T."/>
            <person name="Elewa A."/>
            <person name="Iarovenko S."/>
            <person name="Subramanian E."/>
            <person name="Araus A.J."/>
            <person name="Petzold A."/>
            <person name="Susuki M."/>
            <person name="Suzuki K.-i.T."/>
            <person name="Hayashi T."/>
            <person name="Toyoda A."/>
            <person name="Oliveira C."/>
            <person name="Osipova E."/>
            <person name="Leigh N.D."/>
            <person name="Simon A."/>
            <person name="Yun M.H."/>
        </authorList>
    </citation>
    <scope>NUCLEOTIDE SEQUENCE</scope>
    <source>
        <strain evidence="2">20211129_DDA</strain>
        <tissue evidence="2">Liver</tissue>
    </source>
</reference>
<feature type="region of interest" description="Disordered" evidence="1">
    <location>
        <begin position="1"/>
        <end position="44"/>
    </location>
</feature>
<keyword evidence="3" id="KW-1185">Reference proteome</keyword>
<dbReference type="EMBL" id="JANPWB010000014">
    <property type="protein sequence ID" value="KAJ1097006.1"/>
    <property type="molecule type" value="Genomic_DNA"/>
</dbReference>
<feature type="compositionally biased region" description="Acidic residues" evidence="1">
    <location>
        <begin position="8"/>
        <end position="27"/>
    </location>
</feature>
<evidence type="ECO:0000313" key="3">
    <source>
        <dbReference type="Proteomes" id="UP001066276"/>
    </source>
</evidence>
<organism evidence="2 3">
    <name type="scientific">Pleurodeles waltl</name>
    <name type="common">Iberian ribbed newt</name>
    <dbReference type="NCBI Taxonomy" id="8319"/>
    <lineage>
        <taxon>Eukaryota</taxon>
        <taxon>Metazoa</taxon>
        <taxon>Chordata</taxon>
        <taxon>Craniata</taxon>
        <taxon>Vertebrata</taxon>
        <taxon>Euteleostomi</taxon>
        <taxon>Amphibia</taxon>
        <taxon>Batrachia</taxon>
        <taxon>Caudata</taxon>
        <taxon>Salamandroidea</taxon>
        <taxon>Salamandridae</taxon>
        <taxon>Pleurodelinae</taxon>
        <taxon>Pleurodeles</taxon>
    </lineage>
</organism>
<comment type="caution">
    <text evidence="2">The sequence shown here is derived from an EMBL/GenBank/DDBJ whole genome shotgun (WGS) entry which is preliminary data.</text>
</comment>
<dbReference type="AlphaFoldDB" id="A0AAV7LZN7"/>
<feature type="compositionally biased region" description="Basic and acidic residues" evidence="1">
    <location>
        <begin position="28"/>
        <end position="37"/>
    </location>
</feature>
<dbReference type="Proteomes" id="UP001066276">
    <property type="component" value="Chromosome 10"/>
</dbReference>
<protein>
    <submittedName>
        <fullName evidence="2">Uncharacterized protein</fullName>
    </submittedName>
</protein>
<evidence type="ECO:0000256" key="1">
    <source>
        <dbReference type="SAM" id="MobiDB-lite"/>
    </source>
</evidence>
<gene>
    <name evidence="2" type="ORF">NDU88_002136</name>
</gene>
<proteinExistence type="predicted"/>
<accession>A0AAV7LZN7</accession>
<name>A0AAV7LZN7_PLEWA</name>
<evidence type="ECO:0000313" key="2">
    <source>
        <dbReference type="EMBL" id="KAJ1097006.1"/>
    </source>
</evidence>
<sequence>MPVTPDNKEEDDPEDAEVNLENEEDEENRLATDHELQQQEEECPFPTGVKFLSRAGSSAYSHNLSPMEVEYKREKREFWLQLIKFEEGVAK</sequence>